<evidence type="ECO:0000313" key="10">
    <source>
        <dbReference type="Proteomes" id="UP000885826"/>
    </source>
</evidence>
<dbReference type="InterPro" id="IPR012910">
    <property type="entry name" value="Plug_dom"/>
</dbReference>
<dbReference type="Gene3D" id="2.40.170.20">
    <property type="entry name" value="TonB-dependent receptor, beta-barrel domain"/>
    <property type="match status" value="1"/>
</dbReference>
<organism evidence="9 10">
    <name type="scientific">candidate division WOR-3 bacterium</name>
    <dbReference type="NCBI Taxonomy" id="2052148"/>
    <lineage>
        <taxon>Bacteria</taxon>
        <taxon>Bacteria division WOR-3</taxon>
    </lineage>
</organism>
<protein>
    <recommendedName>
        <fullName evidence="8">TonB-dependent receptor plug domain-containing protein</fullName>
    </recommendedName>
</protein>
<dbReference type="GO" id="GO:0009279">
    <property type="term" value="C:cell outer membrane"/>
    <property type="evidence" value="ECO:0007669"/>
    <property type="project" value="UniProtKB-SubCell"/>
</dbReference>
<evidence type="ECO:0000256" key="4">
    <source>
        <dbReference type="ARBA" id="ARBA00022692"/>
    </source>
</evidence>
<dbReference type="Pfam" id="PF07715">
    <property type="entry name" value="Plug"/>
    <property type="match status" value="1"/>
</dbReference>
<dbReference type="SUPFAM" id="SSF56935">
    <property type="entry name" value="Porins"/>
    <property type="match status" value="1"/>
</dbReference>
<dbReference type="EMBL" id="DRIG01000092">
    <property type="protein sequence ID" value="HEC79215.1"/>
    <property type="molecule type" value="Genomic_DNA"/>
</dbReference>
<evidence type="ECO:0000313" key="9">
    <source>
        <dbReference type="EMBL" id="HEC79215.1"/>
    </source>
</evidence>
<comment type="subcellular location">
    <subcellularLocation>
        <location evidence="1">Cell outer membrane</location>
        <topology evidence="1">Multi-pass membrane protein</topology>
    </subcellularLocation>
</comment>
<dbReference type="InterPro" id="IPR039426">
    <property type="entry name" value="TonB-dep_rcpt-like"/>
</dbReference>
<reference evidence="9" key="1">
    <citation type="journal article" date="2020" name="mSystems">
        <title>Genome- and Community-Level Interaction Insights into Carbon Utilization and Element Cycling Functions of Hydrothermarchaeota in Hydrothermal Sediment.</title>
        <authorList>
            <person name="Zhou Z."/>
            <person name="Liu Y."/>
            <person name="Xu W."/>
            <person name="Pan J."/>
            <person name="Luo Z.H."/>
            <person name="Li M."/>
        </authorList>
    </citation>
    <scope>NUCLEOTIDE SEQUENCE</scope>
    <source>
        <strain evidence="9">HyVt-388</strain>
    </source>
</reference>
<dbReference type="PANTHER" id="PTHR30069:SF29">
    <property type="entry name" value="HEMOGLOBIN AND HEMOGLOBIN-HAPTOGLOBIN-BINDING PROTEIN 1-RELATED"/>
    <property type="match status" value="1"/>
</dbReference>
<comment type="caution">
    <text evidence="9">The sequence shown here is derived from an EMBL/GenBank/DDBJ whole genome shotgun (WGS) entry which is preliminary data.</text>
</comment>
<dbReference type="PANTHER" id="PTHR30069">
    <property type="entry name" value="TONB-DEPENDENT OUTER MEMBRANE RECEPTOR"/>
    <property type="match status" value="1"/>
</dbReference>
<evidence type="ECO:0000256" key="2">
    <source>
        <dbReference type="ARBA" id="ARBA00022448"/>
    </source>
</evidence>
<evidence type="ECO:0000256" key="1">
    <source>
        <dbReference type="ARBA" id="ARBA00004571"/>
    </source>
</evidence>
<proteinExistence type="predicted"/>
<accession>A0A9C9ENJ2</accession>
<keyword evidence="2" id="KW-0813">Transport</keyword>
<dbReference type="GO" id="GO:0015344">
    <property type="term" value="F:siderophore uptake transmembrane transporter activity"/>
    <property type="evidence" value="ECO:0007669"/>
    <property type="project" value="TreeGrafter"/>
</dbReference>
<dbReference type="GO" id="GO:0044718">
    <property type="term" value="P:siderophore transmembrane transport"/>
    <property type="evidence" value="ECO:0007669"/>
    <property type="project" value="TreeGrafter"/>
</dbReference>
<evidence type="ECO:0000256" key="3">
    <source>
        <dbReference type="ARBA" id="ARBA00022452"/>
    </source>
</evidence>
<evidence type="ECO:0000256" key="5">
    <source>
        <dbReference type="ARBA" id="ARBA00022729"/>
    </source>
</evidence>
<dbReference type="AlphaFoldDB" id="A0A9C9ENJ2"/>
<sequence length="595" mass="68287">MLFMLILLFSINGPVGDSAEVSQDTTTADLIKIFEIPDIIQFGDIEKTISRTVLPVYETEPSIEDMDLGDLLFRTPAVIANQGRGQFKSIIRRGTPAQTLTFYLNGHRLTDRLNSRFNLTDIPLYALEATSTGFNLFGDPMIDLRTKINRYEIPFSYIRVTTGGFGATAYNIDFTRAINNDLGLYLNGLYHTSAENRENSDFTLNSFYTDLYYNQIVPSRFDFIYSSNEYGFPGDDLDTLNRSCVEKLTDASFVFGSDNHHIAFYYTTYHRHFTNTTSQIIYSDDTRTTGIDLENYNKVGFFNIIYRLIGEASGVESDLCNTHNSKTLHLWTVLHLPFNSFDLFAGDRSETDNFTDFQHAPFLYSMAELYDSTYIFGRLGRNYRKPSIYESSAQPAPPYSSIRGDPSLNPEYCWVQEVGIQGRHFTVAVYKYLFENLIILQPDGDDIYQPTALESWRSLGIENYFDSKLKIRKCPTRNSETEITVGFTGNLLIDGDSLPFIPKANSNLFASIVMKSEKFLFRVDAEGQFFSKRFGYNGEELEPFHTLSITATARFVTLSFTLRTDNILNQQYNFVPNYTMPQRNFNFTIKWEFWN</sequence>
<evidence type="ECO:0000259" key="8">
    <source>
        <dbReference type="Pfam" id="PF07715"/>
    </source>
</evidence>
<evidence type="ECO:0000256" key="7">
    <source>
        <dbReference type="ARBA" id="ARBA00023237"/>
    </source>
</evidence>
<keyword evidence="4" id="KW-0812">Transmembrane</keyword>
<feature type="domain" description="TonB-dependent receptor plug" evidence="8">
    <location>
        <begin position="50"/>
        <end position="128"/>
    </location>
</feature>
<keyword evidence="6" id="KW-0472">Membrane</keyword>
<gene>
    <name evidence="9" type="ORF">ENI34_08765</name>
</gene>
<dbReference type="InterPro" id="IPR036942">
    <property type="entry name" value="Beta-barrel_TonB_sf"/>
</dbReference>
<keyword evidence="3" id="KW-1134">Transmembrane beta strand</keyword>
<name>A0A9C9ENJ2_UNCW3</name>
<evidence type="ECO:0000256" key="6">
    <source>
        <dbReference type="ARBA" id="ARBA00023136"/>
    </source>
</evidence>
<keyword evidence="7" id="KW-0998">Cell outer membrane</keyword>
<keyword evidence="5" id="KW-0732">Signal</keyword>
<dbReference type="Proteomes" id="UP000885826">
    <property type="component" value="Unassembled WGS sequence"/>
</dbReference>